<sequence length="405" mass="45126">MGNGNCIGSVPIIVLDVRAPTISELYTACEVGNVEQVRKLLADMPFFCVNCSEPNGSTALHAASANGHVDVVRLLVQEYGVIRHRKNSEGLIAYEVAANDDIRQIFHRPKTSDYFNSTVTGAVLSLFAMFFPSSKRPPPPWINNTSGWLKTRYVGSKLKNGHIPSPFEIENETKQLQLFVNAYIKPSHTKYKIACQCMNDYREKKKVEELLRIYTLDMPFCSNICGPMLCHVLLNPLIRHLDALSNRYFQGTSYRGLTMTKEDLEDYEEALRQEKVEQKESVITLASFASTSIDEVVATGFAVASTVENKITVLITCIFPERCDTAIALYKISESIPCISHFDDEEEVLVFPGTMFRVTKIGTTTDPSLAHIHLTNVVPKFHAGAVVLNGVKQEAIKALVPSIFL</sequence>
<dbReference type="Gene3D" id="1.25.40.20">
    <property type="entry name" value="Ankyrin repeat-containing domain"/>
    <property type="match status" value="1"/>
</dbReference>
<dbReference type="Proteomes" id="UP000663891">
    <property type="component" value="Unassembled WGS sequence"/>
</dbReference>
<feature type="repeat" description="ANK" evidence="1">
    <location>
        <begin position="55"/>
        <end position="77"/>
    </location>
</feature>
<name>A0A819MJ05_9BILA</name>
<dbReference type="PROSITE" id="PS50297">
    <property type="entry name" value="ANK_REP_REGION"/>
    <property type="match status" value="1"/>
</dbReference>
<dbReference type="PROSITE" id="PS50088">
    <property type="entry name" value="ANK_REPEAT"/>
    <property type="match status" value="1"/>
</dbReference>
<dbReference type="OrthoDB" id="539213at2759"/>
<evidence type="ECO:0000313" key="3">
    <source>
        <dbReference type="EMBL" id="CAF3981075.1"/>
    </source>
</evidence>
<dbReference type="SMART" id="SM00248">
    <property type="entry name" value="ANK"/>
    <property type="match status" value="1"/>
</dbReference>
<dbReference type="Gene3D" id="3.90.176.10">
    <property type="entry name" value="Toxin ADP-ribosyltransferase, Chain A, domain 1"/>
    <property type="match status" value="1"/>
</dbReference>
<accession>A0A819MJ05</accession>
<evidence type="ECO:0000313" key="4">
    <source>
        <dbReference type="Proteomes" id="UP000663881"/>
    </source>
</evidence>
<dbReference type="EMBL" id="CAJOAY010002804">
    <property type="protein sequence ID" value="CAF3981075.1"/>
    <property type="molecule type" value="Genomic_DNA"/>
</dbReference>
<evidence type="ECO:0000313" key="2">
    <source>
        <dbReference type="EMBL" id="CAF1411237.1"/>
    </source>
</evidence>
<dbReference type="AlphaFoldDB" id="A0A819MJ05"/>
<comment type="caution">
    <text evidence="3">The sequence shown here is derived from an EMBL/GenBank/DDBJ whole genome shotgun (WGS) entry which is preliminary data.</text>
</comment>
<dbReference type="SUPFAM" id="SSF56399">
    <property type="entry name" value="ADP-ribosylation"/>
    <property type="match status" value="1"/>
</dbReference>
<dbReference type="SUPFAM" id="SSF48403">
    <property type="entry name" value="Ankyrin repeat"/>
    <property type="match status" value="1"/>
</dbReference>
<gene>
    <name evidence="3" type="ORF">OKA104_LOCUS28665</name>
    <name evidence="2" type="ORF">VCS650_LOCUS37124</name>
</gene>
<dbReference type="InterPro" id="IPR036770">
    <property type="entry name" value="Ankyrin_rpt-contain_sf"/>
</dbReference>
<organism evidence="3 4">
    <name type="scientific">Adineta steineri</name>
    <dbReference type="NCBI Taxonomy" id="433720"/>
    <lineage>
        <taxon>Eukaryota</taxon>
        <taxon>Metazoa</taxon>
        <taxon>Spiralia</taxon>
        <taxon>Gnathifera</taxon>
        <taxon>Rotifera</taxon>
        <taxon>Eurotatoria</taxon>
        <taxon>Bdelloidea</taxon>
        <taxon>Adinetida</taxon>
        <taxon>Adinetidae</taxon>
        <taxon>Adineta</taxon>
    </lineage>
</organism>
<protein>
    <submittedName>
        <fullName evidence="3">Uncharacterized protein</fullName>
    </submittedName>
</protein>
<keyword evidence="1" id="KW-0040">ANK repeat</keyword>
<dbReference type="InterPro" id="IPR002110">
    <property type="entry name" value="Ankyrin_rpt"/>
</dbReference>
<evidence type="ECO:0000256" key="1">
    <source>
        <dbReference type="PROSITE-ProRule" id="PRU00023"/>
    </source>
</evidence>
<dbReference type="Proteomes" id="UP000663881">
    <property type="component" value="Unassembled WGS sequence"/>
</dbReference>
<proteinExistence type="predicted"/>
<dbReference type="EMBL" id="CAJNON010000972">
    <property type="protein sequence ID" value="CAF1411237.1"/>
    <property type="molecule type" value="Genomic_DNA"/>
</dbReference>
<reference evidence="3" key="1">
    <citation type="submission" date="2021-02" db="EMBL/GenBank/DDBJ databases">
        <authorList>
            <person name="Nowell W R."/>
        </authorList>
    </citation>
    <scope>NUCLEOTIDE SEQUENCE</scope>
</reference>
<dbReference type="Pfam" id="PF12796">
    <property type="entry name" value="Ank_2"/>
    <property type="match status" value="1"/>
</dbReference>